<evidence type="ECO:0000256" key="1">
    <source>
        <dbReference type="ARBA" id="ARBA00023211"/>
    </source>
</evidence>
<evidence type="ECO:0000313" key="4">
    <source>
        <dbReference type="EMBL" id="MCQ8103229.1"/>
    </source>
</evidence>
<dbReference type="SUPFAM" id="SSF48452">
    <property type="entry name" value="TPR-like"/>
    <property type="match status" value="1"/>
</dbReference>
<dbReference type="PANTHER" id="PTHR21621:SF0">
    <property type="entry name" value="BETA-CITRYLGLUTAMATE SYNTHASE B-RELATED"/>
    <property type="match status" value="1"/>
</dbReference>
<reference evidence="4 5" key="1">
    <citation type="submission" date="2022-07" db="EMBL/GenBank/DDBJ databases">
        <title>Methylomonas rivi sp. nov., Methylomonas rosea sp. nov., Methylomonas aureus sp. nov. and Methylomonas subterranea sp. nov., four novel methanotrophs isolated from a freshwater creek and the deep terrestrial subsurface.</title>
        <authorList>
            <person name="Abin C."/>
            <person name="Sankaranarayanan K."/>
            <person name="Garner C."/>
            <person name="Sindelar R."/>
            <person name="Kotary K."/>
            <person name="Garner R."/>
            <person name="Barclay S."/>
            <person name="Lawson P."/>
            <person name="Krumholz L."/>
        </authorList>
    </citation>
    <scope>NUCLEOTIDE SEQUENCE [LARGE SCALE GENOMIC DNA]</scope>
    <source>
        <strain evidence="4 5">SURF-2</strain>
    </source>
</reference>
<dbReference type="SUPFAM" id="SSF56059">
    <property type="entry name" value="Glutathione synthetase ATP-binding domain-like"/>
    <property type="match status" value="1"/>
</dbReference>
<dbReference type="Proteomes" id="UP001524499">
    <property type="component" value="Unassembled WGS sequence"/>
</dbReference>
<feature type="domain" description="ATP-grasp" evidence="3">
    <location>
        <begin position="335"/>
        <end position="578"/>
    </location>
</feature>
<protein>
    <submittedName>
        <fullName evidence="4">Acetate--CoA ligase family protein</fullName>
    </submittedName>
</protein>
<comment type="caution">
    <text evidence="4">The sequence shown here is derived from an EMBL/GenBank/DDBJ whole genome shotgun (WGS) entry which is preliminary data.</text>
</comment>
<gene>
    <name evidence="4" type="ORF">NP590_03845</name>
</gene>
<dbReference type="Gene3D" id="1.25.40.10">
    <property type="entry name" value="Tetratricopeptide repeat domain"/>
    <property type="match status" value="1"/>
</dbReference>
<proteinExistence type="predicted"/>
<dbReference type="RefSeq" id="WP_256600913.1">
    <property type="nucleotide sequence ID" value="NZ_JANIBJ010000005.1"/>
</dbReference>
<evidence type="ECO:0000259" key="3">
    <source>
        <dbReference type="PROSITE" id="PS50975"/>
    </source>
</evidence>
<dbReference type="PANTHER" id="PTHR21621">
    <property type="entry name" value="RIBOSOMAL PROTEIN S6 MODIFICATION PROTEIN"/>
    <property type="match status" value="1"/>
</dbReference>
<dbReference type="Gene3D" id="3.30.470.20">
    <property type="entry name" value="ATP-grasp fold, B domain"/>
    <property type="match status" value="1"/>
</dbReference>
<dbReference type="InterPro" id="IPR013815">
    <property type="entry name" value="ATP_grasp_subdomain_1"/>
</dbReference>
<dbReference type="InterPro" id="IPR011761">
    <property type="entry name" value="ATP-grasp"/>
</dbReference>
<keyword evidence="2" id="KW-0547">Nucleotide-binding</keyword>
<keyword evidence="1" id="KW-0464">Manganese</keyword>
<dbReference type="PROSITE" id="PS50975">
    <property type="entry name" value="ATP_GRASP"/>
    <property type="match status" value="1"/>
</dbReference>
<evidence type="ECO:0000313" key="5">
    <source>
        <dbReference type="Proteomes" id="UP001524499"/>
    </source>
</evidence>
<dbReference type="EMBL" id="JANIBJ010000005">
    <property type="protein sequence ID" value="MCQ8103229.1"/>
    <property type="molecule type" value="Genomic_DNA"/>
</dbReference>
<sequence>MTTRDLFIQAVEHYDAGRLGKAQKSLVKLLNKAPNHEQARYYLGLTEQQLGRVELAAVHFKNVLDRNADEAAYWVAYVEALIALGDRQAVAVFVDAVRRGLRGEPAQRLEKKIREAFSPVERSLQVLNCKVLKGGRHGIRQPVLEARISVNTKTEIDRTTLITQLQEVLELSFNPAPLSDATHAKWLAQLLLLSACKLQQAAGHPIFSEGSLIELSANQFLLAIPYDDGDTAMKVLKWMGAVLNSMLSNPECALSDELKTQLQSLRENWKAAALGSKDMLAFLANADSRGLPWVNRAGFHYQFGYGNKQRWLHTTFTDQTSRAGAYLARNKTFALQLLRQAGLPVPTHILINCVEDALKAAKSIGYPVVVKPDDLDRALGVSVGINNPASLQKAYRAASEHSSRIAVENHVPGVSLRLNILGGRLLQATLIRPAGVTGNGIDTIQRLAARNEENSLTTAKLILDQESHELLAELNMTEESIPENGRFVQLKRMASTFNGGSRANVIDQVHPENVNLARRAAEAVGLDFAGVDILISDITQPWHAAGGVINEINAAPMFSATRPEAYAEVLDYLLNGSDGRIPIATIIGESSIIARMLHAIMLEKQGSTGLSCAQAVWLGEEKQVFWDWSGFNGGRYLLNRKQTDAAVMALTADDISQNGFPYDLCDVTALLNLPAGTGFDYELERVRRYVIVNADNPACLAQVDALPHNRSILVTGDAGNPQLTQHLESGQTGAWLAGDSSEYQLMLGTLARAEVIFSSGQLPTAPDVSIDSMAFSALFAGAIAFAMECSNDEIRQGLLKFTNHGYEKSHSAILHP</sequence>
<keyword evidence="2" id="KW-0067">ATP-binding</keyword>
<dbReference type="GO" id="GO:0016874">
    <property type="term" value="F:ligase activity"/>
    <property type="evidence" value="ECO:0007669"/>
    <property type="project" value="UniProtKB-KW"/>
</dbReference>
<dbReference type="InterPro" id="IPR011990">
    <property type="entry name" value="TPR-like_helical_dom_sf"/>
</dbReference>
<name>A0ABT1TCN5_9GAMM</name>
<dbReference type="Pfam" id="PF13549">
    <property type="entry name" value="ATP-grasp_5"/>
    <property type="match status" value="1"/>
</dbReference>
<evidence type="ECO:0000256" key="2">
    <source>
        <dbReference type="PROSITE-ProRule" id="PRU00409"/>
    </source>
</evidence>
<accession>A0ABT1TCN5</accession>
<keyword evidence="4" id="KW-0436">Ligase</keyword>
<organism evidence="4 5">
    <name type="scientific">Methylomonas subterranea</name>
    <dbReference type="NCBI Taxonomy" id="2952225"/>
    <lineage>
        <taxon>Bacteria</taxon>
        <taxon>Pseudomonadati</taxon>
        <taxon>Pseudomonadota</taxon>
        <taxon>Gammaproteobacteria</taxon>
        <taxon>Methylococcales</taxon>
        <taxon>Methylococcaceae</taxon>
        <taxon>Methylomonas</taxon>
    </lineage>
</organism>
<dbReference type="Gene3D" id="3.30.1490.20">
    <property type="entry name" value="ATP-grasp fold, A domain"/>
    <property type="match status" value="1"/>
</dbReference>
<keyword evidence="5" id="KW-1185">Reference proteome</keyword>